<feature type="transmembrane region" description="Helical" evidence="2">
    <location>
        <begin position="12"/>
        <end position="29"/>
    </location>
</feature>
<feature type="transmembrane region" description="Helical" evidence="2">
    <location>
        <begin position="88"/>
        <end position="110"/>
    </location>
</feature>
<feature type="transmembrane region" description="Helical" evidence="2">
    <location>
        <begin position="180"/>
        <end position="200"/>
    </location>
</feature>
<reference evidence="3 4" key="1">
    <citation type="submission" date="2020-08" db="EMBL/GenBank/DDBJ databases">
        <title>Genome sequence of Sphingomonas sediminicola KACC 15039T.</title>
        <authorList>
            <person name="Hyun D.-W."/>
            <person name="Bae J.-W."/>
        </authorList>
    </citation>
    <scope>NUCLEOTIDE SEQUENCE [LARGE SCALE GENOMIC DNA]</scope>
    <source>
        <strain evidence="3 4">KACC 15039</strain>
    </source>
</reference>
<evidence type="ECO:0000256" key="1">
    <source>
        <dbReference type="SAM" id="MobiDB-lite"/>
    </source>
</evidence>
<gene>
    <name evidence="3" type="ORF">H9L14_08540</name>
</gene>
<keyword evidence="2" id="KW-1133">Transmembrane helix</keyword>
<accession>A0ABX6T4K5</accession>
<dbReference type="Proteomes" id="UP000516105">
    <property type="component" value="Chromosome"/>
</dbReference>
<keyword evidence="2" id="KW-0472">Membrane</keyword>
<proteinExistence type="predicted"/>
<evidence type="ECO:0000313" key="4">
    <source>
        <dbReference type="Proteomes" id="UP000516105"/>
    </source>
</evidence>
<dbReference type="RefSeq" id="WP_187707770.1">
    <property type="nucleotide sequence ID" value="NZ_CP060782.1"/>
</dbReference>
<feature type="transmembrane region" description="Helical" evidence="2">
    <location>
        <begin position="257"/>
        <end position="275"/>
    </location>
</feature>
<name>A0ABX6T4K5_9SPHN</name>
<feature type="region of interest" description="Disordered" evidence="1">
    <location>
        <begin position="401"/>
        <end position="431"/>
    </location>
</feature>
<sequence length="460" mass="49196">MTQAGRVDERAKYYLIVLTAALLIPATLGSSKSIFNDGDVSWHIATGQWILAHGQIPRTDPFSFTWAGKPWVPIEWFAETIMASAYRFAGYSGISALATAALIALHAVIVSNATRFVRPLSALGAIVAMDVVLIPMMLARPHLLAWALLAFWTVLMVHARKKDGVPPLAAALLMVVWTNLHGSFVIGLVVAAALGLEALLASSDRSRALRQWGLFGVACLIAVFVNANGLEGVLHPLKIANLSMLPLVDEWKPSNPAVTPFFFVVLAGVLALIWVKRPAMHPVRWVLLCALLGLALLQVRHQAVLAIVAAVILPEAFAKGSARGEAEGRIWWLVGAAAATLIVVRLFMPMTPPENEANPWNLIAAVPPDLRSQPVLNGYVMGGPLILSGIRTYVDGRGTCTATSSSSDTRASRMATPRSSKRRFSDGASGGRSCLTATGSSLLLLIAHRAGSGFTRMRSA</sequence>
<evidence type="ECO:0008006" key="5">
    <source>
        <dbReference type="Google" id="ProtNLM"/>
    </source>
</evidence>
<feature type="transmembrane region" description="Helical" evidence="2">
    <location>
        <begin position="116"/>
        <end position="136"/>
    </location>
</feature>
<keyword evidence="4" id="KW-1185">Reference proteome</keyword>
<feature type="compositionally biased region" description="Low complexity" evidence="1">
    <location>
        <begin position="401"/>
        <end position="416"/>
    </location>
</feature>
<feature type="transmembrane region" description="Helical" evidence="2">
    <location>
        <begin position="287"/>
        <end position="310"/>
    </location>
</feature>
<evidence type="ECO:0000256" key="2">
    <source>
        <dbReference type="SAM" id="Phobius"/>
    </source>
</evidence>
<organism evidence="3 4">
    <name type="scientific">Sphingomonas sediminicola</name>
    <dbReference type="NCBI Taxonomy" id="386874"/>
    <lineage>
        <taxon>Bacteria</taxon>
        <taxon>Pseudomonadati</taxon>
        <taxon>Pseudomonadota</taxon>
        <taxon>Alphaproteobacteria</taxon>
        <taxon>Sphingomonadales</taxon>
        <taxon>Sphingomonadaceae</taxon>
        <taxon>Sphingomonas</taxon>
    </lineage>
</organism>
<protein>
    <recommendedName>
        <fullName evidence="5">Glycosyltransferase family 39 protein</fullName>
    </recommendedName>
</protein>
<feature type="transmembrane region" description="Helical" evidence="2">
    <location>
        <begin position="330"/>
        <end position="348"/>
    </location>
</feature>
<keyword evidence="2" id="KW-0812">Transmembrane</keyword>
<dbReference type="EMBL" id="CP060782">
    <property type="protein sequence ID" value="QNP44812.1"/>
    <property type="molecule type" value="Genomic_DNA"/>
</dbReference>
<evidence type="ECO:0000313" key="3">
    <source>
        <dbReference type="EMBL" id="QNP44812.1"/>
    </source>
</evidence>
<feature type="transmembrane region" description="Helical" evidence="2">
    <location>
        <begin position="212"/>
        <end position="237"/>
    </location>
</feature>